<protein>
    <submittedName>
        <fullName evidence="3">BlaR1 peptidase M56</fullName>
    </submittedName>
</protein>
<dbReference type="OrthoDB" id="1522859at2"/>
<dbReference type="CDD" id="cd07341">
    <property type="entry name" value="M56_BlaR1_MecR1_like"/>
    <property type="match status" value="1"/>
</dbReference>
<evidence type="ECO:0000256" key="1">
    <source>
        <dbReference type="SAM" id="Phobius"/>
    </source>
</evidence>
<sequence>MENWLIYFAKINGLLVVFYLMYVLFLRKETFFTSNRWYLLLGLISSFVLPLITFTKTVWVESKPFIFREMTNFEPVIIKNAVEIEETFNWNELFIAFYLLITLVVLFKIGFEVISFYKSIKNQQSIKEKHFTLIHSSNTNNPFSFFGYIVVNQQHFSEEELNHILIHESIHVKQKHSFDVLLSRIMCALLWINPVVWLYRKAIIQNLEFIADHETFLTINNKHAYQKTLLKVVTNNKQLTITNQFFQSLIKKRIVMLNTNPSHKKNSWKYAVVLPVLVAFTLLFQIEIVAQEKENKVKETTYAVSSSYSSILTKNTSDREIKELEKTFSDERQKLTISNVKRNSNDEIIAIKLEFDFGKTYNRVMERKSDKGINSIKIYINSDENDDLDYGFEDVVHIPINVILKEDNTISKETLEKYMSLLNLYKNGQEVVLILNGKVHESVDNVKIDLNDEIGDMKEISANEFEKKYNKKAAKDKLYYEVNTIKLPSVKVSYNELTKPSEEKGLFLYNYILETPDSNKNRDKTKEKNTSGFGVSYETSDSKKNNFKTKEKDKFGNNVYYETVVSYETSRPTENIELIKKNKSIDYKKALIYFDGKEINYSDFEKINPNIISSVSIFSDKDHAIKKYGDAGKNGVIILESTDFYKKNNPVAKENSDNIDFILGDNEGFTISKNSKKEDLDFYKSTLAKSNIEFNYSGIKRNDKGEITSISINLKQKESKLKRNFKSSKPIPSLFIGKKKGSVVIEETN</sequence>
<feature type="transmembrane region" description="Helical" evidence="1">
    <location>
        <begin position="6"/>
        <end position="25"/>
    </location>
</feature>
<evidence type="ECO:0000313" key="3">
    <source>
        <dbReference type="EMBL" id="RAR46979.1"/>
    </source>
</evidence>
<dbReference type="RefSeq" id="WP_112086889.1">
    <property type="nucleotide sequence ID" value="NZ_QLSV01000013.1"/>
</dbReference>
<name>A0A328WVT9_9FLAO</name>
<dbReference type="EMBL" id="QLSV01000013">
    <property type="protein sequence ID" value="RAR46979.1"/>
    <property type="molecule type" value="Genomic_DNA"/>
</dbReference>
<feature type="transmembrane region" description="Helical" evidence="1">
    <location>
        <begin position="181"/>
        <end position="199"/>
    </location>
</feature>
<keyword evidence="4" id="KW-1185">Reference proteome</keyword>
<evidence type="ECO:0000259" key="2">
    <source>
        <dbReference type="Pfam" id="PF05569"/>
    </source>
</evidence>
<reference evidence="3 4" key="1">
    <citation type="submission" date="2018-06" db="EMBL/GenBank/DDBJ databases">
        <title>Genomic Encyclopedia of Type Strains, Phase III (KMG-III): the genomes of soil and plant-associated and newly described type strains.</title>
        <authorList>
            <person name="Whitman W."/>
        </authorList>
    </citation>
    <scope>NUCLEOTIDE SEQUENCE [LARGE SCALE GENOMIC DNA]</scope>
    <source>
        <strain evidence="3 4">CGMCC 1.12504</strain>
    </source>
</reference>
<dbReference type="Pfam" id="PF05569">
    <property type="entry name" value="Peptidase_M56"/>
    <property type="match status" value="1"/>
</dbReference>
<proteinExistence type="predicted"/>
<keyword evidence="1" id="KW-1133">Transmembrane helix</keyword>
<keyword evidence="1" id="KW-0812">Transmembrane</keyword>
<feature type="transmembrane region" description="Helical" evidence="1">
    <location>
        <begin position="95"/>
        <end position="117"/>
    </location>
</feature>
<comment type="caution">
    <text evidence="3">The sequence shown here is derived from an EMBL/GenBank/DDBJ whole genome shotgun (WGS) entry which is preliminary data.</text>
</comment>
<accession>A0A328WVT9</accession>
<dbReference type="AlphaFoldDB" id="A0A328WVT9"/>
<feature type="transmembrane region" description="Helical" evidence="1">
    <location>
        <begin position="37"/>
        <end position="59"/>
    </location>
</feature>
<dbReference type="Proteomes" id="UP000249518">
    <property type="component" value="Unassembled WGS sequence"/>
</dbReference>
<keyword evidence="1" id="KW-0472">Membrane</keyword>
<organism evidence="3 4">
    <name type="scientific">Flavobacterium lacus</name>
    <dbReference type="NCBI Taxonomy" id="1353778"/>
    <lineage>
        <taxon>Bacteria</taxon>
        <taxon>Pseudomonadati</taxon>
        <taxon>Bacteroidota</taxon>
        <taxon>Flavobacteriia</taxon>
        <taxon>Flavobacteriales</taxon>
        <taxon>Flavobacteriaceae</taxon>
        <taxon>Flavobacterium</taxon>
    </lineage>
</organism>
<dbReference type="PANTHER" id="PTHR34978">
    <property type="entry name" value="POSSIBLE SENSOR-TRANSDUCER PROTEIN BLAR"/>
    <property type="match status" value="1"/>
</dbReference>
<feature type="domain" description="Peptidase M56" evidence="2">
    <location>
        <begin position="120"/>
        <end position="257"/>
    </location>
</feature>
<evidence type="ECO:0000313" key="4">
    <source>
        <dbReference type="Proteomes" id="UP000249518"/>
    </source>
</evidence>
<dbReference type="InterPro" id="IPR008756">
    <property type="entry name" value="Peptidase_M56"/>
</dbReference>
<gene>
    <name evidence="3" type="ORF">B0I10_11396</name>
</gene>
<dbReference type="PANTHER" id="PTHR34978:SF3">
    <property type="entry name" value="SLR0241 PROTEIN"/>
    <property type="match status" value="1"/>
</dbReference>
<dbReference type="InterPro" id="IPR052173">
    <property type="entry name" value="Beta-lactam_resp_regulator"/>
</dbReference>